<keyword evidence="2 5" id="KW-0378">Hydrolase</keyword>
<dbReference type="AlphaFoldDB" id="A0AAE6YHC3"/>
<dbReference type="SUPFAM" id="SSF56235">
    <property type="entry name" value="N-terminal nucleophile aminohydrolases (Ntn hydrolases)"/>
    <property type="match status" value="1"/>
</dbReference>
<dbReference type="EMBL" id="CP038241">
    <property type="protein sequence ID" value="QIV95631.1"/>
    <property type="molecule type" value="Genomic_DNA"/>
</dbReference>
<dbReference type="InterPro" id="IPR029055">
    <property type="entry name" value="Ntn_hydrolases_N"/>
</dbReference>
<feature type="signal peptide" evidence="3">
    <location>
        <begin position="1"/>
        <end position="22"/>
    </location>
</feature>
<comment type="similarity">
    <text evidence="1">Belongs to the peptidase C59 family.</text>
</comment>
<organism evidence="5 6">
    <name type="scientific">Allofrancisella inopinata</name>
    <dbReference type="NCBI Taxonomy" id="1085647"/>
    <lineage>
        <taxon>Bacteria</taxon>
        <taxon>Pseudomonadati</taxon>
        <taxon>Pseudomonadota</taxon>
        <taxon>Gammaproteobacteria</taxon>
        <taxon>Thiotrichales</taxon>
        <taxon>Francisellaceae</taxon>
        <taxon>Allofrancisella</taxon>
    </lineage>
</organism>
<dbReference type="GO" id="GO:0016787">
    <property type="term" value="F:hydrolase activity"/>
    <property type="evidence" value="ECO:0007669"/>
    <property type="project" value="UniProtKB-KW"/>
</dbReference>
<dbReference type="PANTHER" id="PTHR35527:SF2">
    <property type="entry name" value="HYDROLASE"/>
    <property type="match status" value="1"/>
</dbReference>
<evidence type="ECO:0000256" key="3">
    <source>
        <dbReference type="SAM" id="SignalP"/>
    </source>
</evidence>
<keyword evidence="3" id="KW-0732">Signal</keyword>
<proteinExistence type="inferred from homology"/>
<name>A0AAE6YHC3_9GAMM</name>
<evidence type="ECO:0000313" key="5">
    <source>
        <dbReference type="EMBL" id="QIV95631.1"/>
    </source>
</evidence>
<feature type="domain" description="Choloylglycine hydrolase/NAAA C-terminal" evidence="4">
    <location>
        <begin position="33"/>
        <end position="323"/>
    </location>
</feature>
<reference evidence="5 6" key="1">
    <citation type="submission" date="2019-03" db="EMBL/GenBank/DDBJ databases">
        <title>Complete Genome Sequence of Allofrancisella inopinata Strain SYSU YG23 Isolated from Water-Cooling Systems in China.</title>
        <authorList>
            <person name="Ohrman C."/>
            <person name="Uneklint I."/>
            <person name="Sjodin A."/>
        </authorList>
    </citation>
    <scope>NUCLEOTIDE SEQUENCE [LARGE SCALE GENOMIC DNA]</scope>
    <source>
        <strain evidence="5 6">SYSU YG23</strain>
    </source>
</reference>
<protein>
    <submittedName>
        <fullName evidence="5">Linear amide C-N hydrolase</fullName>
    </submittedName>
</protein>
<dbReference type="Pfam" id="PF02275">
    <property type="entry name" value="CBAH"/>
    <property type="match status" value="1"/>
</dbReference>
<evidence type="ECO:0000256" key="2">
    <source>
        <dbReference type="ARBA" id="ARBA00022801"/>
    </source>
</evidence>
<dbReference type="Gene3D" id="3.60.60.10">
    <property type="entry name" value="Penicillin V Acylase, Chain A"/>
    <property type="match status" value="1"/>
</dbReference>
<evidence type="ECO:0000256" key="1">
    <source>
        <dbReference type="ARBA" id="ARBA00006625"/>
    </source>
</evidence>
<gene>
    <name evidence="5" type="ORF">E4K63_01790</name>
</gene>
<dbReference type="PANTHER" id="PTHR35527">
    <property type="entry name" value="CHOLOYLGLYCINE HYDROLASE"/>
    <property type="match status" value="1"/>
</dbReference>
<dbReference type="InterPro" id="IPR029132">
    <property type="entry name" value="CBAH/NAAA_C"/>
</dbReference>
<sequence>MKKLITALILISNVLITTYSFACSELNHDFGDKIGVYTARTMDMFIDLQPNLTVYPRGLKQDGGLKKNSLTWTSKYGYVSIDETNLNNLTGEGLNEKGLAAHLLYLGDTKQPKRHTSQPGVNGLFWVRYVLGNFASVQEVLDNLDKYQIYNPPISINGKESYIPVHYMIEDKTGDSALIEYINGKITVHKNVKTISNEPSYYQQLKNLEKAKELNFYNIDQLPGGANSTYRFIRASFINDNLPVAETPEQAVNYLFAAMDFVSVPFTKGYKDENFNNPSLLDKWPTQWKSVISLGENKLYITDTLTSNRVYIDLNKANLKDGTPIKTISVMDKNLVGDVTNKLA</sequence>
<dbReference type="InterPro" id="IPR052193">
    <property type="entry name" value="Peptidase_C59"/>
</dbReference>
<evidence type="ECO:0000259" key="4">
    <source>
        <dbReference type="Pfam" id="PF02275"/>
    </source>
</evidence>
<dbReference type="KEGG" id="aii:E4K63_01790"/>
<feature type="chain" id="PRO_5041947961" evidence="3">
    <location>
        <begin position="23"/>
        <end position="344"/>
    </location>
</feature>
<dbReference type="RefSeq" id="WP_133942425.1">
    <property type="nucleotide sequence ID" value="NZ_CP038241.1"/>
</dbReference>
<dbReference type="Proteomes" id="UP000502004">
    <property type="component" value="Chromosome"/>
</dbReference>
<evidence type="ECO:0000313" key="6">
    <source>
        <dbReference type="Proteomes" id="UP000502004"/>
    </source>
</evidence>
<keyword evidence="6" id="KW-1185">Reference proteome</keyword>
<accession>A0AAE6YHC3</accession>